<keyword evidence="2" id="KW-1185">Reference proteome</keyword>
<dbReference type="Proteomes" id="UP000236333">
    <property type="component" value="Unassembled WGS sequence"/>
</dbReference>
<dbReference type="AlphaFoldDB" id="A0A2J7ZS11"/>
<accession>A0A2J7ZS11</accession>
<proteinExistence type="predicted"/>
<reference evidence="1 2" key="1">
    <citation type="journal article" date="2017" name="Mol. Biol. Evol.">
        <title>The 4-celled Tetrabaena socialis nuclear genome reveals the essential components for genetic control of cell number at the origin of multicellularity in the volvocine lineage.</title>
        <authorList>
            <person name="Featherston J."/>
            <person name="Arakaki Y."/>
            <person name="Hanschen E.R."/>
            <person name="Ferris P.J."/>
            <person name="Michod R.E."/>
            <person name="Olson B.J.S.C."/>
            <person name="Nozaki H."/>
            <person name="Durand P.M."/>
        </authorList>
    </citation>
    <scope>NUCLEOTIDE SEQUENCE [LARGE SCALE GENOMIC DNA]</scope>
    <source>
        <strain evidence="1 2">NIES-571</strain>
    </source>
</reference>
<evidence type="ECO:0000313" key="1">
    <source>
        <dbReference type="EMBL" id="PNH03053.1"/>
    </source>
</evidence>
<evidence type="ECO:0000313" key="2">
    <source>
        <dbReference type="Proteomes" id="UP000236333"/>
    </source>
</evidence>
<comment type="caution">
    <text evidence="1">The sequence shown here is derived from an EMBL/GenBank/DDBJ whole genome shotgun (WGS) entry which is preliminary data.</text>
</comment>
<sequence length="59" mass="6321">MSAGRWRMYYAGRRQGATGPWQGVGLALSAEGGAMFEGVPVDYRRRVPKAGPASAAEHQ</sequence>
<gene>
    <name evidence="1" type="ORF">TSOC_010944</name>
</gene>
<dbReference type="OrthoDB" id="3510at2759"/>
<protein>
    <submittedName>
        <fullName evidence="1">Uncharacterized protein</fullName>
    </submittedName>
</protein>
<dbReference type="EMBL" id="PGGS01000556">
    <property type="protein sequence ID" value="PNH03053.1"/>
    <property type="molecule type" value="Genomic_DNA"/>
</dbReference>
<name>A0A2J7ZS11_9CHLO</name>
<organism evidence="1 2">
    <name type="scientific">Tetrabaena socialis</name>
    <dbReference type="NCBI Taxonomy" id="47790"/>
    <lineage>
        <taxon>Eukaryota</taxon>
        <taxon>Viridiplantae</taxon>
        <taxon>Chlorophyta</taxon>
        <taxon>core chlorophytes</taxon>
        <taxon>Chlorophyceae</taxon>
        <taxon>CS clade</taxon>
        <taxon>Chlamydomonadales</taxon>
        <taxon>Tetrabaenaceae</taxon>
        <taxon>Tetrabaena</taxon>
    </lineage>
</organism>